<proteinExistence type="predicted"/>
<evidence type="ECO:0000313" key="1">
    <source>
        <dbReference type="EMBL" id="MCT4794571.1"/>
    </source>
</evidence>
<protein>
    <submittedName>
        <fullName evidence="1">NAD(P)-binding domain-containing protein</fullName>
    </submittedName>
</protein>
<name>A0ABT2KVW2_9BACL</name>
<dbReference type="PRINTS" id="PR00411">
    <property type="entry name" value="PNDRDTASEI"/>
</dbReference>
<organism evidence="1 2">
    <name type="scientific">Exiguobacterium alkaliphilum</name>
    <dbReference type="NCBI Taxonomy" id="1428684"/>
    <lineage>
        <taxon>Bacteria</taxon>
        <taxon>Bacillati</taxon>
        <taxon>Bacillota</taxon>
        <taxon>Bacilli</taxon>
        <taxon>Bacillales</taxon>
        <taxon>Bacillales Family XII. Incertae Sedis</taxon>
        <taxon>Exiguobacterium</taxon>
    </lineage>
</organism>
<comment type="caution">
    <text evidence="1">The sequence shown here is derived from an EMBL/GenBank/DDBJ whole genome shotgun (WGS) entry which is preliminary data.</text>
</comment>
<dbReference type="Proteomes" id="UP001206821">
    <property type="component" value="Unassembled WGS sequence"/>
</dbReference>
<evidence type="ECO:0000313" key="2">
    <source>
        <dbReference type="Proteomes" id="UP001206821"/>
    </source>
</evidence>
<feature type="non-terminal residue" evidence="1">
    <location>
        <position position="213"/>
    </location>
</feature>
<accession>A0ABT2KVW2</accession>
<dbReference type="Gene3D" id="3.50.50.60">
    <property type="entry name" value="FAD/NAD(P)-binding domain"/>
    <property type="match status" value="1"/>
</dbReference>
<dbReference type="RefSeq" id="WP_260577543.1">
    <property type="nucleotide sequence ID" value="NZ_JANIEK010000007.1"/>
</dbReference>
<dbReference type="SUPFAM" id="SSF51905">
    <property type="entry name" value="FAD/NAD(P)-binding domain"/>
    <property type="match status" value="1"/>
</dbReference>
<reference evidence="1 2" key="1">
    <citation type="submission" date="2022-07" db="EMBL/GenBank/DDBJ databases">
        <title>Genomic and pangenome structural analysis of the polyextremophile Exiguobacterium.</title>
        <authorList>
            <person name="Shen L."/>
        </authorList>
    </citation>
    <scope>NUCLEOTIDE SEQUENCE [LARGE SCALE GENOMIC DNA]</scope>
    <source>
        <strain evidence="1 2">12_1</strain>
    </source>
</reference>
<dbReference type="EMBL" id="JANIEK010000007">
    <property type="protein sequence ID" value="MCT4794571.1"/>
    <property type="molecule type" value="Genomic_DNA"/>
</dbReference>
<dbReference type="PANTHER" id="PTHR38663">
    <property type="match status" value="1"/>
</dbReference>
<dbReference type="Pfam" id="PF13738">
    <property type="entry name" value="Pyr_redox_3"/>
    <property type="match status" value="1"/>
</dbReference>
<dbReference type="PANTHER" id="PTHR38663:SF1">
    <property type="entry name" value="L-ORNITHINE N(5)-MONOOXYGENASE"/>
    <property type="match status" value="1"/>
</dbReference>
<gene>
    <name evidence="1" type="ORF">NQG31_03390</name>
</gene>
<keyword evidence="2" id="KW-1185">Reference proteome</keyword>
<dbReference type="InterPro" id="IPR036188">
    <property type="entry name" value="FAD/NAD-bd_sf"/>
</dbReference>
<sequence>MISSHTRLLIIGGGIHGTTLAVSYLEQGGALDDVLIIDADERLLDNWKRQTSTIEMTHLRSTRVHHVSSNPHALKQFASRHDYGSHHFKDRFGRPSLAMFNDHCEQTIEALGLPARFIGNEAVESIERHETFVIQTTNRRITADTVIVSTGQSNTMHVPEWATLSTCRHVFSKSESEEQENVTVVGGGITALHYAIARVNKGHHVTLVTKRPL</sequence>